<reference evidence="7 8" key="1">
    <citation type="submission" date="2013-09" db="EMBL/GenBank/DDBJ databases">
        <title>High correlation between genotypes and phenotypes of environmental bacteria Comamonas testosteroni strains.</title>
        <authorList>
            <person name="Liu L."/>
            <person name="Zhu W."/>
            <person name="Xia X."/>
            <person name="Xu B."/>
            <person name="Luo M."/>
            <person name="Wang G."/>
        </authorList>
    </citation>
    <scope>NUCLEOTIDE SEQUENCE [LARGE SCALE GENOMIC DNA]</scope>
    <source>
        <strain evidence="7 8">JL14</strain>
    </source>
</reference>
<feature type="domain" description="Bacterial virulence protein VirB8" evidence="6">
    <location>
        <begin position="21"/>
        <end position="226"/>
    </location>
</feature>
<keyword evidence="3 5" id="KW-1133">Transmembrane helix</keyword>
<evidence type="ECO:0000313" key="8">
    <source>
        <dbReference type="Proteomes" id="UP000029567"/>
    </source>
</evidence>
<evidence type="ECO:0000259" key="6">
    <source>
        <dbReference type="Pfam" id="PF04335"/>
    </source>
</evidence>
<dbReference type="AlphaFoldDB" id="A0A0E3B9Q8"/>
<dbReference type="Gene3D" id="3.10.450.230">
    <property type="entry name" value="VirB8 protein"/>
    <property type="match status" value="1"/>
</dbReference>
<comment type="caution">
    <text evidence="7">The sequence shown here is derived from an EMBL/GenBank/DDBJ whole genome shotgun (WGS) entry which is preliminary data.</text>
</comment>
<dbReference type="CDD" id="cd16425">
    <property type="entry name" value="TrbF"/>
    <property type="match status" value="1"/>
</dbReference>
<evidence type="ECO:0000256" key="5">
    <source>
        <dbReference type="SAM" id="Phobius"/>
    </source>
</evidence>
<dbReference type="EMBL" id="AWTN01000124">
    <property type="protein sequence ID" value="KGG84773.1"/>
    <property type="molecule type" value="Genomic_DNA"/>
</dbReference>
<dbReference type="Pfam" id="PF04335">
    <property type="entry name" value="VirB8"/>
    <property type="match status" value="1"/>
</dbReference>
<evidence type="ECO:0000256" key="3">
    <source>
        <dbReference type="ARBA" id="ARBA00022989"/>
    </source>
</evidence>
<dbReference type="InterPro" id="IPR035658">
    <property type="entry name" value="TrbF"/>
</dbReference>
<evidence type="ECO:0000256" key="4">
    <source>
        <dbReference type="ARBA" id="ARBA00023136"/>
    </source>
</evidence>
<feature type="transmembrane region" description="Helical" evidence="5">
    <location>
        <begin position="42"/>
        <end position="63"/>
    </location>
</feature>
<sequence length="228" mass="25545">MSKKDTVAKEDKKGPVSPYLDARREWNERYGSYIARAKNWRLATFGVIGICLVQSFGLVGLAMQSKIVPYVVTLDRLGSAVNVARADQMQKMDEKVIKSLLARWTADVRGVVSDGTAQRQMIDRTYSMLSNGTRALSMVNEYYKNDPPNTRSATSAVSVEISSVIPITDKTWQVEWEETTRSTQGGITGKQRWKANLTIAFNPPTTEAQIFRNPIGLYIVDLSWSQTL</sequence>
<dbReference type="InterPro" id="IPR032710">
    <property type="entry name" value="NTF2-like_dom_sf"/>
</dbReference>
<protein>
    <recommendedName>
        <fullName evidence="6">Bacterial virulence protein VirB8 domain-containing protein</fullName>
    </recommendedName>
</protein>
<dbReference type="NCBIfam" id="NF010446">
    <property type="entry name" value="PRK13872.1"/>
    <property type="match status" value="1"/>
</dbReference>
<dbReference type="GO" id="GO:0016020">
    <property type="term" value="C:membrane"/>
    <property type="evidence" value="ECO:0007669"/>
    <property type="project" value="UniProtKB-SubCell"/>
</dbReference>
<evidence type="ECO:0000313" key="7">
    <source>
        <dbReference type="EMBL" id="KGG84773.1"/>
    </source>
</evidence>
<dbReference type="Proteomes" id="UP000029567">
    <property type="component" value="Unassembled WGS sequence"/>
</dbReference>
<dbReference type="SUPFAM" id="SSF54427">
    <property type="entry name" value="NTF2-like"/>
    <property type="match status" value="1"/>
</dbReference>
<name>A0A0E3B9Q8_9BURK</name>
<proteinExistence type="predicted"/>
<comment type="subcellular location">
    <subcellularLocation>
        <location evidence="1">Membrane</location>
        <topology evidence="1">Single-pass membrane protein</topology>
    </subcellularLocation>
</comment>
<keyword evidence="2 5" id="KW-0812">Transmembrane</keyword>
<accession>A0A0E3B9Q8</accession>
<gene>
    <name evidence="7" type="ORF">P245_22960</name>
</gene>
<keyword evidence="4 5" id="KW-0472">Membrane</keyword>
<evidence type="ECO:0000256" key="1">
    <source>
        <dbReference type="ARBA" id="ARBA00004167"/>
    </source>
</evidence>
<evidence type="ECO:0000256" key="2">
    <source>
        <dbReference type="ARBA" id="ARBA00022692"/>
    </source>
</evidence>
<dbReference type="InterPro" id="IPR007430">
    <property type="entry name" value="VirB8"/>
</dbReference>
<dbReference type="RefSeq" id="WP_034382577.1">
    <property type="nucleotide sequence ID" value="NZ_AWTN01000124.1"/>
</dbReference>
<organism evidence="7 8">
    <name type="scientific">Comamonas thiooxydans</name>
    <dbReference type="NCBI Taxonomy" id="363952"/>
    <lineage>
        <taxon>Bacteria</taxon>
        <taxon>Pseudomonadati</taxon>
        <taxon>Pseudomonadota</taxon>
        <taxon>Betaproteobacteria</taxon>
        <taxon>Burkholderiales</taxon>
        <taxon>Comamonadaceae</taxon>
        <taxon>Comamonas</taxon>
    </lineage>
</organism>